<dbReference type="PROSITE" id="PS51746">
    <property type="entry name" value="PPM_2"/>
    <property type="match status" value="1"/>
</dbReference>
<keyword evidence="3" id="KW-1185">Reference proteome</keyword>
<dbReference type="CDD" id="cd00143">
    <property type="entry name" value="PP2Cc"/>
    <property type="match status" value="1"/>
</dbReference>
<dbReference type="SMART" id="SM00331">
    <property type="entry name" value="PP2C_SIG"/>
    <property type="match status" value="1"/>
</dbReference>
<evidence type="ECO:0000259" key="1">
    <source>
        <dbReference type="PROSITE" id="PS51746"/>
    </source>
</evidence>
<name>A0ABP8IC99_9BURK</name>
<organism evidence="2 3">
    <name type="scientific">Variovorax defluvii</name>
    <dbReference type="NCBI Taxonomy" id="913761"/>
    <lineage>
        <taxon>Bacteria</taxon>
        <taxon>Pseudomonadati</taxon>
        <taxon>Pseudomonadota</taxon>
        <taxon>Betaproteobacteria</taxon>
        <taxon>Burkholderiales</taxon>
        <taxon>Comamonadaceae</taxon>
        <taxon>Variovorax</taxon>
    </lineage>
</organism>
<feature type="domain" description="PPM-type phosphatase" evidence="1">
    <location>
        <begin position="15"/>
        <end position="260"/>
    </location>
</feature>
<dbReference type="InterPro" id="IPR036457">
    <property type="entry name" value="PPM-type-like_dom_sf"/>
</dbReference>
<evidence type="ECO:0000313" key="3">
    <source>
        <dbReference type="Proteomes" id="UP001500975"/>
    </source>
</evidence>
<dbReference type="Proteomes" id="UP001500975">
    <property type="component" value="Unassembled WGS sequence"/>
</dbReference>
<dbReference type="InterPro" id="IPR001932">
    <property type="entry name" value="PPM-type_phosphatase-like_dom"/>
</dbReference>
<dbReference type="Pfam" id="PF13672">
    <property type="entry name" value="PP2C_2"/>
    <property type="match status" value="1"/>
</dbReference>
<dbReference type="SMART" id="SM00332">
    <property type="entry name" value="PP2Cc"/>
    <property type="match status" value="1"/>
</dbReference>
<reference evidence="3" key="1">
    <citation type="journal article" date="2019" name="Int. J. Syst. Evol. Microbiol.">
        <title>The Global Catalogue of Microorganisms (GCM) 10K type strain sequencing project: providing services to taxonomists for standard genome sequencing and annotation.</title>
        <authorList>
            <consortium name="The Broad Institute Genomics Platform"/>
            <consortium name="The Broad Institute Genome Sequencing Center for Infectious Disease"/>
            <person name="Wu L."/>
            <person name="Ma J."/>
        </authorList>
    </citation>
    <scope>NUCLEOTIDE SEQUENCE [LARGE SCALE GENOMIC DNA]</scope>
    <source>
        <strain evidence="3">JCM 17804</strain>
    </source>
</reference>
<proteinExistence type="predicted"/>
<comment type="caution">
    <text evidence="2">The sequence shown here is derived from an EMBL/GenBank/DDBJ whole genome shotgun (WGS) entry which is preliminary data.</text>
</comment>
<dbReference type="Gene3D" id="3.60.40.10">
    <property type="entry name" value="PPM-type phosphatase domain"/>
    <property type="match status" value="1"/>
</dbReference>
<dbReference type="SUPFAM" id="SSF81606">
    <property type="entry name" value="PP2C-like"/>
    <property type="match status" value="1"/>
</dbReference>
<sequence length="272" mass="29840">MKDPAAGASTLPVRGYRLAAATGLHKGDRPYQQDQVMMMTHPRAAGCVLGVVADGMGGRSGGRKASDQVLMTARQLFARYKPGRDESVQVLRQLLEDANTVIKLTAISSEQEPHSTLAAFLMNPEGDCAWIHAGDSRIYHFRRGELIKRTKDHSYVQVLVDRGEISEDEANIHPQGNILLGCLGMKSTPPPVDIHFVPRLEPDDLLLACSDGLWHYFRPEEMGRVLAQQPPRVAAELLVAEARRRACGTGDNISLAILKLESLPETEEAEEA</sequence>
<dbReference type="EMBL" id="BAABGJ010000080">
    <property type="protein sequence ID" value="GAA4355890.1"/>
    <property type="molecule type" value="Genomic_DNA"/>
</dbReference>
<evidence type="ECO:0000313" key="2">
    <source>
        <dbReference type="EMBL" id="GAA4355890.1"/>
    </source>
</evidence>
<accession>A0ABP8IC99</accession>
<protein>
    <recommendedName>
        <fullName evidence="1">PPM-type phosphatase domain-containing protein</fullName>
    </recommendedName>
</protein>
<gene>
    <name evidence="2" type="ORF">GCM10023165_48480</name>
</gene>
<dbReference type="RefSeq" id="WP_345541197.1">
    <property type="nucleotide sequence ID" value="NZ_BAABGJ010000080.1"/>
</dbReference>